<proteinExistence type="predicted"/>
<accession>A0A4Z2J6H2</accession>
<gene>
    <name evidence="1" type="ORF">EYF80_004036</name>
</gene>
<comment type="caution">
    <text evidence="1">The sequence shown here is derived from an EMBL/GenBank/DDBJ whole genome shotgun (WGS) entry which is preliminary data.</text>
</comment>
<protein>
    <submittedName>
        <fullName evidence="1">Uncharacterized protein</fullName>
    </submittedName>
</protein>
<reference evidence="1 2" key="1">
    <citation type="submission" date="2019-03" db="EMBL/GenBank/DDBJ databases">
        <title>First draft genome of Liparis tanakae, snailfish: a comprehensive survey of snailfish specific genes.</title>
        <authorList>
            <person name="Kim W."/>
            <person name="Song I."/>
            <person name="Jeong J.-H."/>
            <person name="Kim D."/>
            <person name="Kim S."/>
            <person name="Ryu S."/>
            <person name="Song J.Y."/>
            <person name="Lee S.K."/>
        </authorList>
    </citation>
    <scope>NUCLEOTIDE SEQUENCE [LARGE SCALE GENOMIC DNA]</scope>
    <source>
        <tissue evidence="1">Muscle</tissue>
    </source>
</reference>
<organism evidence="1 2">
    <name type="scientific">Liparis tanakae</name>
    <name type="common">Tanaka's snailfish</name>
    <dbReference type="NCBI Taxonomy" id="230148"/>
    <lineage>
        <taxon>Eukaryota</taxon>
        <taxon>Metazoa</taxon>
        <taxon>Chordata</taxon>
        <taxon>Craniata</taxon>
        <taxon>Vertebrata</taxon>
        <taxon>Euteleostomi</taxon>
        <taxon>Actinopterygii</taxon>
        <taxon>Neopterygii</taxon>
        <taxon>Teleostei</taxon>
        <taxon>Neoteleostei</taxon>
        <taxon>Acanthomorphata</taxon>
        <taxon>Eupercaria</taxon>
        <taxon>Perciformes</taxon>
        <taxon>Cottioidei</taxon>
        <taxon>Cottales</taxon>
        <taxon>Liparidae</taxon>
        <taxon>Liparis</taxon>
    </lineage>
</organism>
<dbReference type="EMBL" id="SRLO01000019">
    <property type="protein sequence ID" value="TNN85789.1"/>
    <property type="molecule type" value="Genomic_DNA"/>
</dbReference>
<dbReference type="Proteomes" id="UP000314294">
    <property type="component" value="Unassembled WGS sequence"/>
</dbReference>
<evidence type="ECO:0000313" key="2">
    <source>
        <dbReference type="Proteomes" id="UP000314294"/>
    </source>
</evidence>
<name>A0A4Z2J6H2_9TELE</name>
<sequence length="191" mass="20721">MSTGSPAHPVLLVERSARLQVSCHGYAGCKVPPPPLVGVVAGRSGQKGRNALNRLGYKPRLFRKIRKVPPIDSRTRLNETCVFASPEGLCGALFKCLLRLELHCIVFKSAHSPLKLQVVSSSNCSIRGAAYSHCITFTSFPRGIHRPLVGAFARKLRASSFPGSAGIQSSGLSSCSCNRNGHYRVQKHRFP</sequence>
<dbReference type="AlphaFoldDB" id="A0A4Z2J6H2"/>
<evidence type="ECO:0000313" key="1">
    <source>
        <dbReference type="EMBL" id="TNN85789.1"/>
    </source>
</evidence>
<keyword evidence="2" id="KW-1185">Reference proteome</keyword>